<proteinExistence type="predicted"/>
<organism evidence="2 3">
    <name type="scientific">Mycolicibacterium hippocampi</name>
    <dbReference type="NCBI Taxonomy" id="659824"/>
    <lineage>
        <taxon>Bacteria</taxon>
        <taxon>Bacillati</taxon>
        <taxon>Actinomycetota</taxon>
        <taxon>Actinomycetes</taxon>
        <taxon>Mycobacteriales</taxon>
        <taxon>Mycobacteriaceae</taxon>
        <taxon>Mycolicibacterium</taxon>
    </lineage>
</organism>
<dbReference type="RefSeq" id="WP_178358392.1">
    <property type="nucleotide sequence ID" value="NZ_JABFYL010000019.1"/>
</dbReference>
<keyword evidence="1" id="KW-0472">Membrane</keyword>
<evidence type="ECO:0000313" key="2">
    <source>
        <dbReference type="EMBL" id="NVN49932.1"/>
    </source>
</evidence>
<keyword evidence="3" id="KW-1185">Reference proteome</keyword>
<reference evidence="2 3" key="1">
    <citation type="submission" date="2020-05" db="EMBL/GenBank/DDBJ databases">
        <title>Draft genome sequence of Mycobacterium hippocampi DL, isolated from European seabass, Dicentrarchus labrax, reared in fish farms.</title>
        <authorList>
            <person name="Stathopoulou P."/>
            <person name="Asimakis E."/>
            <person name="Tzokas K."/>
            <person name="Batargias C."/>
            <person name="Tsiamis G."/>
        </authorList>
    </citation>
    <scope>NUCLEOTIDE SEQUENCE [LARGE SCALE GENOMIC DNA]</scope>
    <source>
        <strain evidence="2 3">DL</strain>
    </source>
</reference>
<dbReference type="EMBL" id="JABFYL010000019">
    <property type="protein sequence ID" value="NVN49932.1"/>
    <property type="molecule type" value="Genomic_DNA"/>
</dbReference>
<dbReference type="AlphaFoldDB" id="A0A850PIC5"/>
<feature type="transmembrane region" description="Helical" evidence="1">
    <location>
        <begin position="37"/>
        <end position="62"/>
    </location>
</feature>
<evidence type="ECO:0000256" key="1">
    <source>
        <dbReference type="SAM" id="Phobius"/>
    </source>
</evidence>
<accession>A0A850PIC5</accession>
<feature type="transmembrane region" description="Helical" evidence="1">
    <location>
        <begin position="118"/>
        <end position="141"/>
    </location>
</feature>
<name>A0A850PIC5_9MYCO</name>
<evidence type="ECO:0000313" key="3">
    <source>
        <dbReference type="Proteomes" id="UP000570517"/>
    </source>
</evidence>
<comment type="caution">
    <text evidence="2">The sequence shown here is derived from an EMBL/GenBank/DDBJ whole genome shotgun (WGS) entry which is preliminary data.</text>
</comment>
<feature type="transmembrane region" description="Helical" evidence="1">
    <location>
        <begin position="74"/>
        <end position="98"/>
    </location>
</feature>
<feature type="transmembrane region" description="Helical" evidence="1">
    <location>
        <begin position="153"/>
        <end position="173"/>
    </location>
</feature>
<keyword evidence="1" id="KW-0812">Transmembrane</keyword>
<sequence length="223" mass="24470">MIVLFSVFFSVIGKLWPPPGPRDTAGEVTQFLVDENLWVRLGIAGSMLVAALALPFHAAIVLRIRRVEGQFGMLSMTQLLAAAVFTPAFIFSLIALATAAFRPSERGIEITQAFNDMFWLWFIGIVGTLVVQNTTLAIASFVDTTEPSTFPRWYGYLNIWVMMLSLPGCVVVMMNDGPLAWNGVFAFYIPGLALVTWMITTSVVISRSITAQEAAERQAVAAE</sequence>
<dbReference type="Proteomes" id="UP000570517">
    <property type="component" value="Unassembled WGS sequence"/>
</dbReference>
<keyword evidence="1" id="KW-1133">Transmembrane helix</keyword>
<protein>
    <submittedName>
        <fullName evidence="2">Uncharacterized protein</fullName>
    </submittedName>
</protein>
<gene>
    <name evidence="2" type="ORF">HLY00_1320</name>
</gene>
<feature type="transmembrane region" description="Helical" evidence="1">
    <location>
        <begin position="179"/>
        <end position="199"/>
    </location>
</feature>